<accession>A0A4D6YKW2</accession>
<evidence type="ECO:0000313" key="3">
    <source>
        <dbReference type="Proteomes" id="UP000298782"/>
    </source>
</evidence>
<dbReference type="GO" id="GO:0003774">
    <property type="term" value="F:cytoskeletal motor activity"/>
    <property type="evidence" value="ECO:0007669"/>
    <property type="project" value="InterPro"/>
</dbReference>
<organism evidence="2 3">
    <name type="scientific">Buchnera aphidicola</name>
    <name type="common">Thelaxes californica</name>
    <dbReference type="NCBI Taxonomy" id="1315998"/>
    <lineage>
        <taxon>Bacteria</taxon>
        <taxon>Pseudomonadati</taxon>
        <taxon>Pseudomonadota</taxon>
        <taxon>Gammaproteobacteria</taxon>
        <taxon>Enterobacterales</taxon>
        <taxon>Erwiniaceae</taxon>
        <taxon>Buchnera</taxon>
    </lineage>
</organism>
<proteinExistence type="predicted"/>
<name>A0A4D6YKW2_9GAMM</name>
<dbReference type="RefSeq" id="WP_158353101.1">
    <property type="nucleotide sequence ID" value="NZ_CP034852.1"/>
</dbReference>
<dbReference type="EMBL" id="CP034852">
    <property type="protein sequence ID" value="QCI26614.1"/>
    <property type="molecule type" value="Genomic_DNA"/>
</dbReference>
<dbReference type="GO" id="GO:0009288">
    <property type="term" value="C:bacterial-type flagellum"/>
    <property type="evidence" value="ECO:0007669"/>
    <property type="project" value="InterPro"/>
</dbReference>
<sequence>MFQKVWNNIENLIHNTYFKIKNNNIKNIQSSKKMSQASKIKIDNFKKALLIKKDALKTNKSNKVKKYTKMEIQEIINKMRNKNKKHAATVQHTLNISQLFIELEKKALSLSIISSVKKKIIDAYQEIQHTSI</sequence>
<keyword evidence="1" id="KW-0975">Bacterial flagellum</keyword>
<dbReference type="Proteomes" id="UP000298782">
    <property type="component" value="Chromosome"/>
</dbReference>
<keyword evidence="3" id="KW-1185">Reference proteome</keyword>
<reference evidence="2 3" key="1">
    <citation type="submission" date="2018-12" db="EMBL/GenBank/DDBJ databases">
        <authorList>
            <person name="Chong R.A."/>
        </authorList>
    </citation>
    <scope>NUCLEOTIDE SEQUENCE [LARGE SCALE GENOMIC DNA]</scope>
    <source>
        <strain evidence="2 3">Tca</strain>
    </source>
</reference>
<dbReference type="GO" id="GO:0005198">
    <property type="term" value="F:structural molecule activity"/>
    <property type="evidence" value="ECO:0007669"/>
    <property type="project" value="InterPro"/>
</dbReference>
<dbReference type="Pfam" id="PF02049">
    <property type="entry name" value="FliE"/>
    <property type="match status" value="1"/>
</dbReference>
<reference evidence="2 3" key="2">
    <citation type="submission" date="2019-05" db="EMBL/GenBank/DDBJ databases">
        <title>Genome evolution of the obligate endosymbiont Buchnera aphidicola.</title>
        <authorList>
            <person name="Moran N.A."/>
        </authorList>
    </citation>
    <scope>NUCLEOTIDE SEQUENCE [LARGE SCALE GENOMIC DNA]</scope>
    <source>
        <strain evidence="2 3">Tca</strain>
    </source>
</reference>
<protein>
    <submittedName>
        <fullName evidence="2">Uncharacterized protein</fullName>
    </submittedName>
</protein>
<dbReference type="GO" id="GO:0071973">
    <property type="term" value="P:bacterial-type flagellum-dependent cell motility"/>
    <property type="evidence" value="ECO:0007669"/>
    <property type="project" value="InterPro"/>
</dbReference>
<evidence type="ECO:0000256" key="1">
    <source>
        <dbReference type="ARBA" id="ARBA00023143"/>
    </source>
</evidence>
<dbReference type="AlphaFoldDB" id="A0A4D6YKW2"/>
<gene>
    <name evidence="2" type="ORF">D9V80_00315</name>
</gene>
<evidence type="ECO:0000313" key="2">
    <source>
        <dbReference type="EMBL" id="QCI26614.1"/>
    </source>
</evidence>
<dbReference type="InterPro" id="IPR001624">
    <property type="entry name" value="FliE"/>
</dbReference>